<name>A0A4Y2ED36_ARAVE</name>
<evidence type="ECO:0000313" key="1">
    <source>
        <dbReference type="EMBL" id="GBM27012.1"/>
    </source>
</evidence>
<sequence>MQNFRGKYFERQCFIGTKITQRFGFMKSTRLEAKLLKNCYLAWSSSISRYKFGLQASTCQCRRRCSLHSFGLANRNPLSKFFMRGESHMEQDQRNELVMEVPKCNVSAGNLTTEGTCEPVHYRVGAPTTCNFETWSDDEDDT</sequence>
<dbReference type="EMBL" id="BGPR01092387">
    <property type="protein sequence ID" value="GBM27012.1"/>
    <property type="molecule type" value="Genomic_DNA"/>
</dbReference>
<accession>A0A4Y2ED36</accession>
<organism evidence="1 2">
    <name type="scientific">Araneus ventricosus</name>
    <name type="common">Orbweaver spider</name>
    <name type="synonym">Epeira ventricosa</name>
    <dbReference type="NCBI Taxonomy" id="182803"/>
    <lineage>
        <taxon>Eukaryota</taxon>
        <taxon>Metazoa</taxon>
        <taxon>Ecdysozoa</taxon>
        <taxon>Arthropoda</taxon>
        <taxon>Chelicerata</taxon>
        <taxon>Arachnida</taxon>
        <taxon>Araneae</taxon>
        <taxon>Araneomorphae</taxon>
        <taxon>Entelegynae</taxon>
        <taxon>Araneoidea</taxon>
        <taxon>Araneidae</taxon>
        <taxon>Araneus</taxon>
    </lineage>
</organism>
<keyword evidence="2" id="KW-1185">Reference proteome</keyword>
<gene>
    <name evidence="1" type="ORF">AVEN_93350_1</name>
</gene>
<protein>
    <submittedName>
        <fullName evidence="1">Uncharacterized protein</fullName>
    </submittedName>
</protein>
<comment type="caution">
    <text evidence="1">The sequence shown here is derived from an EMBL/GenBank/DDBJ whole genome shotgun (WGS) entry which is preliminary data.</text>
</comment>
<dbReference type="AlphaFoldDB" id="A0A4Y2ED36"/>
<reference evidence="1 2" key="1">
    <citation type="journal article" date="2019" name="Sci. Rep.">
        <title>Orb-weaving spider Araneus ventricosus genome elucidates the spidroin gene catalogue.</title>
        <authorList>
            <person name="Kono N."/>
            <person name="Nakamura H."/>
            <person name="Ohtoshi R."/>
            <person name="Moran D.A.P."/>
            <person name="Shinohara A."/>
            <person name="Yoshida Y."/>
            <person name="Fujiwara M."/>
            <person name="Mori M."/>
            <person name="Tomita M."/>
            <person name="Arakawa K."/>
        </authorList>
    </citation>
    <scope>NUCLEOTIDE SEQUENCE [LARGE SCALE GENOMIC DNA]</scope>
</reference>
<evidence type="ECO:0000313" key="2">
    <source>
        <dbReference type="Proteomes" id="UP000499080"/>
    </source>
</evidence>
<dbReference type="Proteomes" id="UP000499080">
    <property type="component" value="Unassembled WGS sequence"/>
</dbReference>
<proteinExistence type="predicted"/>